<sequence length="161" mass="18982">MDIDDTMCQMPKNVSNKSQQPELQEQITGSEANVLNRDHAIKVHESYETMWWSFNGSGGHLTMWVQEGIDPLLFVQFHRLGTEESILEEEIKRFKAYDLPQICNILDLFHSNIFKFHNHEPGMISLRSQNEVFSLYHLLLQWWLQKLTCYSLVGFDHKIQK</sequence>
<reference evidence="1" key="1">
    <citation type="journal article" date="2023" name="Plant J.">
        <title>The genome of the king protea, Protea cynaroides.</title>
        <authorList>
            <person name="Chang J."/>
            <person name="Duong T.A."/>
            <person name="Schoeman C."/>
            <person name="Ma X."/>
            <person name="Roodt D."/>
            <person name="Barker N."/>
            <person name="Li Z."/>
            <person name="Van de Peer Y."/>
            <person name="Mizrachi E."/>
        </authorList>
    </citation>
    <scope>NUCLEOTIDE SEQUENCE</scope>
    <source>
        <tissue evidence="1">Young leaves</tissue>
    </source>
</reference>
<dbReference type="AlphaFoldDB" id="A0A9Q0QYA1"/>
<evidence type="ECO:0000313" key="2">
    <source>
        <dbReference type="Proteomes" id="UP001141806"/>
    </source>
</evidence>
<keyword evidence="2" id="KW-1185">Reference proteome</keyword>
<organism evidence="1 2">
    <name type="scientific">Protea cynaroides</name>
    <dbReference type="NCBI Taxonomy" id="273540"/>
    <lineage>
        <taxon>Eukaryota</taxon>
        <taxon>Viridiplantae</taxon>
        <taxon>Streptophyta</taxon>
        <taxon>Embryophyta</taxon>
        <taxon>Tracheophyta</taxon>
        <taxon>Spermatophyta</taxon>
        <taxon>Magnoliopsida</taxon>
        <taxon>Proteales</taxon>
        <taxon>Proteaceae</taxon>
        <taxon>Protea</taxon>
    </lineage>
</organism>
<gene>
    <name evidence="1" type="ORF">NE237_001290</name>
</gene>
<evidence type="ECO:0000313" key="1">
    <source>
        <dbReference type="EMBL" id="KAJ4976184.1"/>
    </source>
</evidence>
<accession>A0A9Q0QYA1</accession>
<proteinExistence type="predicted"/>
<comment type="caution">
    <text evidence="1">The sequence shown here is derived from an EMBL/GenBank/DDBJ whole genome shotgun (WGS) entry which is preliminary data.</text>
</comment>
<dbReference type="EMBL" id="JAMYWD010000003">
    <property type="protein sequence ID" value="KAJ4976184.1"/>
    <property type="molecule type" value="Genomic_DNA"/>
</dbReference>
<name>A0A9Q0QYA1_9MAGN</name>
<protein>
    <submittedName>
        <fullName evidence="1">Uncharacterized protein</fullName>
    </submittedName>
</protein>
<dbReference type="Proteomes" id="UP001141806">
    <property type="component" value="Unassembled WGS sequence"/>
</dbReference>